<dbReference type="NCBIfam" id="NF008810">
    <property type="entry name" value="PRK11832.1"/>
    <property type="match status" value="1"/>
</dbReference>
<evidence type="ECO:0000259" key="2">
    <source>
        <dbReference type="Pfam" id="PF15977"/>
    </source>
</evidence>
<reference evidence="10" key="3">
    <citation type="submission" date="2018-10" db="EMBL/GenBank/DDBJ databases">
        <title>FDA dAtabase for Regulatory Grade micrObial Sequences (FDA-ARGOS): Supporting development and validation of Infectious Disease Dx tests.</title>
        <authorList>
            <person name="Goldberg B."/>
            <person name="Campos J."/>
            <person name="Tallon L."/>
            <person name="Sadzewicz L."/>
            <person name="Zhao X."/>
            <person name="Vavikolanu K."/>
            <person name="Mehta A."/>
            <person name="Aluvathingal J."/>
            <person name="Nadendla S."/>
            <person name="Geyer C."/>
            <person name="Nandy P."/>
            <person name="Yan Y."/>
            <person name="Sichtig H."/>
        </authorList>
    </citation>
    <scope>NUCLEOTIDE SEQUENCE [LARGE SCALE GENOMIC DNA]</scope>
    <source>
        <strain evidence="10">FDAARGOS_526</strain>
    </source>
</reference>
<dbReference type="Proteomes" id="UP000270272">
    <property type="component" value="Chromosome"/>
</dbReference>
<dbReference type="Proteomes" id="UP000807555">
    <property type="component" value="Unassembled WGS sequence"/>
</dbReference>
<dbReference type="GO" id="GO:0006979">
    <property type="term" value="P:response to oxidative stress"/>
    <property type="evidence" value="ECO:0007669"/>
    <property type="project" value="UniProtKB-UniRule"/>
</dbReference>
<feature type="domain" description="IprA winged helix-turn-helix" evidence="2">
    <location>
        <begin position="138"/>
        <end position="205"/>
    </location>
</feature>
<reference evidence="6 8" key="2">
    <citation type="submission" date="2018-06" db="EMBL/GenBank/DDBJ databases">
        <authorList>
            <consortium name="Pathogen Informatics"/>
            <person name="Doyle S."/>
        </authorList>
    </citation>
    <scope>NUCLEOTIDE SEQUENCE [LARGE SCALE GENOMIC DNA]</scope>
    <source>
        <strain evidence="6 8">NCTC10786</strain>
    </source>
</reference>
<gene>
    <name evidence="1 4" type="primary">iprA</name>
    <name evidence="3" type="ORF">BN1086_02630</name>
    <name evidence="5" type="ORF">EGS84_21705</name>
    <name evidence="4" type="ORF">I5687_09255</name>
    <name evidence="6" type="ORF">NCTC10786_00964</name>
    <name evidence="7" type="ORF">NCTC11075_04525</name>
</gene>
<proteinExistence type="inferred from homology"/>
<reference evidence="3" key="1">
    <citation type="submission" date="2014-06" db="EMBL/GenBank/DDBJ databases">
        <authorList>
            <person name="Urmite Genomes Urmite Genomes"/>
        </authorList>
    </citation>
    <scope>NUCLEOTIDE SEQUENCE</scope>
</reference>
<evidence type="ECO:0000313" key="8">
    <source>
        <dbReference type="Proteomes" id="UP000251584"/>
    </source>
</evidence>
<name>A0A078LCH2_CITKO</name>
<dbReference type="HAMAP" id="MF_02072">
    <property type="entry name" value="IprA"/>
    <property type="match status" value="1"/>
</dbReference>
<dbReference type="AlphaFoldDB" id="A0A078LCH2"/>
<dbReference type="InterPro" id="IPR041687">
    <property type="entry name" value="HTH_46"/>
</dbReference>
<dbReference type="EMBL" id="LR134204">
    <property type="protein sequence ID" value="VEB93631.1"/>
    <property type="molecule type" value="Genomic_DNA"/>
</dbReference>
<dbReference type="InterPro" id="IPR018490">
    <property type="entry name" value="cNMP-bd_dom_sf"/>
</dbReference>
<dbReference type="EMBL" id="RKIT01000002">
    <property type="protein sequence ID" value="RSC19371.1"/>
    <property type="molecule type" value="Genomic_DNA"/>
</dbReference>
<reference evidence="5" key="4">
    <citation type="submission" date="2018-10" db="EMBL/GenBank/DDBJ databases">
        <title>FDA dAtabase for Regulatory Grade micrObial Sequences (FDA-ARGOS): Supporting development and validation of Infectious Disease Dx tests.</title>
        <authorList>
            <person name="Campos J."/>
            <person name="Goldberg B."/>
            <person name="Tallon L.J."/>
            <person name="Sadzewicz L."/>
            <person name="Zhao X."/>
            <person name="Vavikolanu K."/>
            <person name="Mehta A."/>
            <person name="Aluvathingal J."/>
            <person name="Nadendla S."/>
            <person name="Geyer C."/>
            <person name="Nandy P."/>
            <person name="Yan Y."/>
            <person name="Sichtig H."/>
        </authorList>
    </citation>
    <scope>NUCLEOTIDE SEQUENCE</scope>
    <source>
        <strain evidence="5">FDAARGOS_526</strain>
    </source>
</reference>
<comment type="similarity">
    <text evidence="1">Belongs to the IprA family.</text>
</comment>
<dbReference type="EMBL" id="UAVY01000001">
    <property type="protein sequence ID" value="SQB21742.1"/>
    <property type="molecule type" value="Genomic_DNA"/>
</dbReference>
<accession>A0A078LCH2</accession>
<protein>
    <recommendedName>
        <fullName evidence="1">Inhibitor of hydrogen peroxide resistance</fullName>
    </recommendedName>
</protein>
<evidence type="ECO:0000313" key="10">
    <source>
        <dbReference type="Proteomes" id="UP000282299"/>
    </source>
</evidence>
<reference evidence="7 9" key="5">
    <citation type="submission" date="2018-12" db="EMBL/GenBank/DDBJ databases">
        <authorList>
            <consortium name="Pathogen Informatics"/>
        </authorList>
    </citation>
    <scope>NUCLEOTIDE SEQUENCE [LARGE SCALE GENOMIC DNA]</scope>
    <source>
        <strain evidence="7 9">NCTC11075</strain>
    </source>
</reference>
<evidence type="ECO:0000313" key="5">
    <source>
        <dbReference type="EMBL" id="RSC19371.1"/>
    </source>
</evidence>
<dbReference type="Gene3D" id="2.60.120.10">
    <property type="entry name" value="Jelly Rolls"/>
    <property type="match status" value="1"/>
</dbReference>
<dbReference type="InterPro" id="IPR034719">
    <property type="entry name" value="IprA"/>
</dbReference>
<dbReference type="Proteomes" id="UP000251584">
    <property type="component" value="Unassembled WGS sequence"/>
</dbReference>
<evidence type="ECO:0000313" key="4">
    <source>
        <dbReference type="EMBL" id="MBJ9868133.1"/>
    </source>
</evidence>
<keyword evidence="3" id="KW-0238">DNA-binding</keyword>
<sequence length="207" mass="23842">MLSLNKPLQEFSKLDKCLSKYGTYFEYADEKQVVYSNDANQGDTFVILDGLISLRRGENVLMGITQAPFIMGIADGVMKNDIEYKLVTESRCTGYFLPSSHAIKILEQHQLWREAFCWLAWENRTLELRDLQLIGNNSYDQIRATLIAMVDWDEGLRARIGVMNYIHQRTRISRSVVAEVLAALRKGNYIEMKKGKLVNINHLPSEY</sequence>
<dbReference type="Proteomes" id="UP000282299">
    <property type="component" value="Unassembled WGS sequence"/>
</dbReference>
<evidence type="ECO:0000313" key="7">
    <source>
        <dbReference type="EMBL" id="VEB93631.1"/>
    </source>
</evidence>
<reference evidence="4" key="6">
    <citation type="submission" date="2020-11" db="EMBL/GenBank/DDBJ databases">
        <title>Enhanced detection system for hospital associated transmission using whole genome sequencing surveillance.</title>
        <authorList>
            <person name="Harrison L.H."/>
            <person name="Van Tyne D."/>
            <person name="Marsh J.W."/>
            <person name="Griffith M.P."/>
            <person name="Snyder D.J."/>
            <person name="Cooper V.S."/>
            <person name="Mustapha M."/>
        </authorList>
    </citation>
    <scope>NUCLEOTIDE SEQUENCE</scope>
    <source>
        <strain evidence="4">CB00014</strain>
    </source>
</reference>
<dbReference type="GO" id="GO:0003677">
    <property type="term" value="F:DNA binding"/>
    <property type="evidence" value="ECO:0007669"/>
    <property type="project" value="UniProtKB-KW"/>
</dbReference>
<dbReference type="PATRIC" id="fig|545.11.peg.1058"/>
<evidence type="ECO:0000313" key="9">
    <source>
        <dbReference type="Proteomes" id="UP000270272"/>
    </source>
</evidence>
<dbReference type="RefSeq" id="WP_047458555.1">
    <property type="nucleotide sequence ID" value="NZ_ABTEQQ020000001.1"/>
</dbReference>
<evidence type="ECO:0000256" key="1">
    <source>
        <dbReference type="HAMAP-Rule" id="MF_02072"/>
    </source>
</evidence>
<dbReference type="EMBL" id="LK931336">
    <property type="protein sequence ID" value="CDZ84475.1"/>
    <property type="molecule type" value="Genomic_DNA"/>
</dbReference>
<dbReference type="Pfam" id="PF15977">
    <property type="entry name" value="HTH_46"/>
    <property type="match status" value="1"/>
</dbReference>
<dbReference type="SUPFAM" id="SSF51206">
    <property type="entry name" value="cAMP-binding domain-like"/>
    <property type="match status" value="1"/>
</dbReference>
<keyword evidence="1" id="KW-0346">Stress response</keyword>
<evidence type="ECO:0000313" key="6">
    <source>
        <dbReference type="EMBL" id="SQB21742.1"/>
    </source>
</evidence>
<organism evidence="3">
    <name type="scientific">Citrobacter koseri</name>
    <name type="common">Citrobacter diversus</name>
    <dbReference type="NCBI Taxonomy" id="545"/>
    <lineage>
        <taxon>Bacteria</taxon>
        <taxon>Pseudomonadati</taxon>
        <taxon>Pseudomonadota</taxon>
        <taxon>Gammaproteobacteria</taxon>
        <taxon>Enterobacterales</taxon>
        <taxon>Enterobacteriaceae</taxon>
        <taxon>Citrobacter</taxon>
    </lineage>
</organism>
<comment type="function">
    <text evidence="1">Involved in oxidative stress resistance.</text>
</comment>
<dbReference type="EMBL" id="JADVNV010000003">
    <property type="protein sequence ID" value="MBJ9868133.1"/>
    <property type="molecule type" value="Genomic_DNA"/>
</dbReference>
<feature type="DNA-binding region" description="H-T-H motif" evidence="1">
    <location>
        <begin position="163"/>
        <end position="182"/>
    </location>
</feature>
<evidence type="ECO:0000313" key="3">
    <source>
        <dbReference type="EMBL" id="CDZ84475.1"/>
    </source>
</evidence>
<dbReference type="InterPro" id="IPR014710">
    <property type="entry name" value="RmlC-like_jellyroll"/>
</dbReference>